<accession>A0A024WRZ7</accession>
<reference evidence="1 2" key="2">
    <citation type="submission" date="2013-02" db="EMBL/GenBank/DDBJ databases">
        <title>The Genome Sequence of Plasmodium falciparum MaliPS096_E11.</title>
        <authorList>
            <consortium name="The Broad Institute Genome Sequencing Platform"/>
            <consortium name="The Broad Institute Genome Sequencing Center for Infectious Disease"/>
            <person name="Neafsey D."/>
            <person name="Cheeseman I."/>
            <person name="Volkman S."/>
            <person name="Adams J."/>
            <person name="Walker B."/>
            <person name="Young S.K."/>
            <person name="Zeng Q."/>
            <person name="Gargeya S."/>
            <person name="Fitzgerald M."/>
            <person name="Haas B."/>
            <person name="Abouelleil A."/>
            <person name="Alvarado L."/>
            <person name="Arachchi H.M."/>
            <person name="Berlin A.M."/>
            <person name="Chapman S.B."/>
            <person name="Dewar J."/>
            <person name="Goldberg J."/>
            <person name="Griggs A."/>
            <person name="Gujja S."/>
            <person name="Hansen M."/>
            <person name="Howarth C."/>
            <person name="Imamovic A."/>
            <person name="Larimer J."/>
            <person name="McCowan C."/>
            <person name="Murphy C."/>
            <person name="Neiman D."/>
            <person name="Pearson M."/>
            <person name="Priest M."/>
            <person name="Roberts A."/>
            <person name="Saif S."/>
            <person name="Shea T."/>
            <person name="Sisk P."/>
            <person name="Sykes S."/>
            <person name="Wortman J."/>
            <person name="Nusbaum C."/>
            <person name="Birren B."/>
        </authorList>
    </citation>
    <scope>NUCLEOTIDE SEQUENCE [LARGE SCALE GENOMIC DNA]</scope>
    <source>
        <strain evidence="1 2">MaliPS096_E11</strain>
    </source>
</reference>
<evidence type="ECO:0000313" key="1">
    <source>
        <dbReference type="EMBL" id="ETW49937.1"/>
    </source>
</evidence>
<dbReference type="Proteomes" id="UP000030699">
    <property type="component" value="Unassembled WGS sequence"/>
</dbReference>
<protein>
    <submittedName>
        <fullName evidence="1">Uncharacterized protein</fullName>
    </submittedName>
</protein>
<evidence type="ECO:0000313" key="2">
    <source>
        <dbReference type="Proteomes" id="UP000030699"/>
    </source>
</evidence>
<sequence>MQKSLNTDSDPNNIPPCVVNETYEEIIFKNPTVHFYNKFLQCNNTKIAPHKFQEHLKSEMGVSSDEN</sequence>
<dbReference type="OrthoDB" id="16041at2759"/>
<name>A0A024WRZ7_PLAFA</name>
<proteinExistence type="predicted"/>
<dbReference type="InterPro" id="IPR038704">
    <property type="entry name" value="YEAST_sf"/>
</dbReference>
<organism evidence="1 2">
    <name type="scientific">Plasmodium falciparum MaliPS096_E11</name>
    <dbReference type="NCBI Taxonomy" id="1036727"/>
    <lineage>
        <taxon>Eukaryota</taxon>
        <taxon>Sar</taxon>
        <taxon>Alveolata</taxon>
        <taxon>Apicomplexa</taxon>
        <taxon>Aconoidasida</taxon>
        <taxon>Haemosporida</taxon>
        <taxon>Plasmodiidae</taxon>
        <taxon>Plasmodium</taxon>
        <taxon>Plasmodium (Laverania)</taxon>
    </lineage>
</organism>
<dbReference type="Gene3D" id="2.60.40.1970">
    <property type="entry name" value="YEATS domain"/>
    <property type="match status" value="1"/>
</dbReference>
<gene>
    <name evidence="1" type="ORF">PFMALIP_02018</name>
</gene>
<reference evidence="1 2" key="1">
    <citation type="submission" date="2013-02" db="EMBL/GenBank/DDBJ databases">
        <title>The Genome Annotation of Plasmodium falciparum MaliPS096_E11.</title>
        <authorList>
            <consortium name="The Broad Institute Genome Sequencing Platform"/>
            <consortium name="The Broad Institute Genome Sequencing Center for Infectious Disease"/>
            <person name="Neafsey D."/>
            <person name="Hoffman S."/>
            <person name="Volkman S."/>
            <person name="Rosenthal P."/>
            <person name="Walker B."/>
            <person name="Young S.K."/>
            <person name="Zeng Q."/>
            <person name="Gargeya S."/>
            <person name="Fitzgerald M."/>
            <person name="Haas B."/>
            <person name="Abouelleil A."/>
            <person name="Allen A.W."/>
            <person name="Alvarado L."/>
            <person name="Arachchi H.M."/>
            <person name="Berlin A.M."/>
            <person name="Chapman S.B."/>
            <person name="Gainer-Dewar J."/>
            <person name="Goldberg J."/>
            <person name="Griggs A."/>
            <person name="Gujja S."/>
            <person name="Hansen M."/>
            <person name="Howarth C."/>
            <person name="Imamovic A."/>
            <person name="Ireland A."/>
            <person name="Larimer J."/>
            <person name="McCowan C."/>
            <person name="Murphy C."/>
            <person name="Pearson M."/>
            <person name="Poon T.W."/>
            <person name="Priest M."/>
            <person name="Roberts A."/>
            <person name="Saif S."/>
            <person name="Shea T."/>
            <person name="Sisk P."/>
            <person name="Sykes S."/>
            <person name="Wortman J."/>
            <person name="Nusbaum C."/>
            <person name="Birren B."/>
        </authorList>
    </citation>
    <scope>NUCLEOTIDE SEQUENCE [LARGE SCALE GENOMIC DNA]</scope>
    <source>
        <strain evidence="1 2">MaliPS096_E11</strain>
    </source>
</reference>
<dbReference type="AlphaFoldDB" id="A0A024WRZ7"/>
<dbReference type="EMBL" id="KI925536">
    <property type="protein sequence ID" value="ETW49937.1"/>
    <property type="molecule type" value="Genomic_DNA"/>
</dbReference>